<evidence type="ECO:0000313" key="2">
    <source>
        <dbReference type="EMBL" id="CAB5224948.1"/>
    </source>
</evidence>
<dbReference type="EMBL" id="LR798336">
    <property type="protein sequence ID" value="CAB5224948.1"/>
    <property type="molecule type" value="Genomic_DNA"/>
</dbReference>
<sequence length="91" mass="10331">MIKGFSKTLEKSGLQEKLQDFCETHKECTLIFYAHSGNEKDDRGIHVNKVFAGFSQEGNSSQIINSAKACLKYLETGRLEQLEERSQNKSM</sequence>
<dbReference type="EMBL" id="LR796712">
    <property type="protein sequence ID" value="CAB4160824.1"/>
    <property type="molecule type" value="Genomic_DNA"/>
</dbReference>
<accession>A0A6J5P014</accession>
<name>A0A6J5P014_9CAUD</name>
<proteinExistence type="predicted"/>
<organism evidence="1">
    <name type="scientific">uncultured Caudovirales phage</name>
    <dbReference type="NCBI Taxonomy" id="2100421"/>
    <lineage>
        <taxon>Viruses</taxon>
        <taxon>Duplodnaviria</taxon>
        <taxon>Heunggongvirae</taxon>
        <taxon>Uroviricota</taxon>
        <taxon>Caudoviricetes</taxon>
        <taxon>Peduoviridae</taxon>
        <taxon>Maltschvirus</taxon>
        <taxon>Maltschvirus maltsch</taxon>
    </lineage>
</organism>
<evidence type="ECO:0000313" key="1">
    <source>
        <dbReference type="EMBL" id="CAB4160824.1"/>
    </source>
</evidence>
<protein>
    <submittedName>
        <fullName evidence="1">Uncharacterized protein</fullName>
    </submittedName>
</protein>
<reference evidence="1" key="1">
    <citation type="submission" date="2020-04" db="EMBL/GenBank/DDBJ databases">
        <authorList>
            <person name="Chiriac C."/>
            <person name="Salcher M."/>
            <person name="Ghai R."/>
            <person name="Kavagutti S V."/>
        </authorList>
    </citation>
    <scope>NUCLEOTIDE SEQUENCE</scope>
</reference>
<gene>
    <name evidence="1" type="ORF">UFOVP733_13</name>
    <name evidence="2" type="ORF">UFOVP743_46</name>
</gene>